<dbReference type="Gene3D" id="3.40.50.12500">
    <property type="match status" value="1"/>
</dbReference>
<comment type="caution">
    <text evidence="2">The sequence shown here is derived from an EMBL/GenBank/DDBJ whole genome shotgun (WGS) entry which is preliminary data.</text>
</comment>
<dbReference type="Proteomes" id="UP000310189">
    <property type="component" value="Unassembled WGS sequence"/>
</dbReference>
<protein>
    <recommendedName>
        <fullName evidence="4">Asp/Glu/hydantoin racemase</fullName>
    </recommendedName>
</protein>
<evidence type="ECO:0000313" key="3">
    <source>
        <dbReference type="Proteomes" id="UP000310189"/>
    </source>
</evidence>
<dbReference type="GO" id="GO:0047661">
    <property type="term" value="F:amino-acid racemase activity"/>
    <property type="evidence" value="ECO:0007669"/>
    <property type="project" value="InterPro"/>
</dbReference>
<organism evidence="2 3">
    <name type="scientific">Wallemia hederae</name>
    <dbReference type="NCBI Taxonomy" id="1540922"/>
    <lineage>
        <taxon>Eukaryota</taxon>
        <taxon>Fungi</taxon>
        <taxon>Dikarya</taxon>
        <taxon>Basidiomycota</taxon>
        <taxon>Wallemiomycotina</taxon>
        <taxon>Wallemiomycetes</taxon>
        <taxon>Wallemiales</taxon>
        <taxon>Wallemiaceae</taxon>
        <taxon>Wallemia</taxon>
    </lineage>
</organism>
<keyword evidence="3" id="KW-1185">Reference proteome</keyword>
<dbReference type="PANTHER" id="PTHR28047">
    <property type="entry name" value="PROTEIN DCG1"/>
    <property type="match status" value="1"/>
</dbReference>
<proteinExistence type="inferred from homology"/>
<dbReference type="EMBL" id="SPNW01000023">
    <property type="protein sequence ID" value="TIA89918.1"/>
    <property type="molecule type" value="Genomic_DNA"/>
</dbReference>
<evidence type="ECO:0008006" key="4">
    <source>
        <dbReference type="Google" id="ProtNLM"/>
    </source>
</evidence>
<evidence type="ECO:0000313" key="2">
    <source>
        <dbReference type="EMBL" id="TIA89918.1"/>
    </source>
</evidence>
<dbReference type="InterPro" id="IPR015942">
    <property type="entry name" value="Asp/Glu/hydantoin_racemase"/>
</dbReference>
<accession>A0A4T0FNJ0</accession>
<dbReference type="AlphaFoldDB" id="A0A4T0FNJ0"/>
<evidence type="ECO:0000256" key="1">
    <source>
        <dbReference type="ARBA" id="ARBA00038414"/>
    </source>
</evidence>
<dbReference type="PANTHER" id="PTHR28047:SF5">
    <property type="entry name" value="PROTEIN DCG1"/>
    <property type="match status" value="1"/>
</dbReference>
<reference evidence="2 3" key="1">
    <citation type="submission" date="2019-03" db="EMBL/GenBank/DDBJ databases">
        <title>Sequencing 23 genomes of Wallemia ichthyophaga.</title>
        <authorList>
            <person name="Gostincar C."/>
        </authorList>
    </citation>
    <scope>NUCLEOTIDE SEQUENCE [LARGE SCALE GENOMIC DNA]</scope>
    <source>
        <strain evidence="2 3">EXF-5753</strain>
    </source>
</reference>
<comment type="similarity">
    <text evidence="1">Belongs to the HyuE racemase family.</text>
</comment>
<dbReference type="InterPro" id="IPR052186">
    <property type="entry name" value="Hydantoin_racemase-like"/>
</dbReference>
<name>A0A4T0FNJ0_9BASI</name>
<sequence length="227" mass="24654">MRNIILLNPNSSAKVTEGLKSEVANVSDGEYTITVESAPPEAPESIYDTASGVHSALECYKRNYTSYDGIIVACFSQHPLIPMLRERYKYKQTIGVLEASIAAALLSPSKKFGFVTTSTHWINEFEDAVTQTIGSTASERFVGTACSNFEVTELRTAKESTVNAKLIQCAQSLVEKGAGTIILGCAGMAGKADYVKQQLREINSQRVDVIDGISVAVDQMKMLVKML</sequence>
<dbReference type="OrthoDB" id="412018at2759"/>
<dbReference type="InterPro" id="IPR053714">
    <property type="entry name" value="Iso_Racemase_Enz_sf"/>
</dbReference>
<dbReference type="Pfam" id="PF01177">
    <property type="entry name" value="Asp_Glu_race"/>
    <property type="match status" value="1"/>
</dbReference>
<gene>
    <name evidence="2" type="ORF">E3P99_01823</name>
</gene>